<keyword evidence="3 11" id="KW-0723">Serine/threonine-protein kinase</keyword>
<dbReference type="EMBL" id="JANBQF010000508">
    <property type="protein sequence ID" value="KAJ2000608.1"/>
    <property type="molecule type" value="Genomic_DNA"/>
</dbReference>
<sequence>MQPAVLNDKYRVTDRRVAVRQNKTPHTSPNIVGVHYRVGKRIGEGSFGVIYEGTNLITNKLVAIKFEPRKSEAPQLRDEYRSYRILAGEEGIPDVHYFGQEGLYNVLCIDLLGPSLEDLFDMCRRRFSVKTVSMLAKNMLTRIQTVHEHNLIYRDIKPDNFLIGRAHTPTANRVFMVDFGMAKQYRDPKTFQHIPYRERKSLSGTARYMSINTHLGREQSRRDDLEALGHVFMYFLRGSLPWQGLKAANNKQKYEKIGERKQHTAVRELCEGFPPEFAVYLTTVRKYAFEETPDYNYLRGLFDTVLLNRGETDDDVYDWNLLNNGYGYAASSAAVTAARHETQQGRASGAYNRGENQNHISNQALRSYDNVAHRQSTPNLDHSAANTPGKHSRDQLSPADAKANNLMTGVLAPNSDALQAGNKINGLAHHSADNANVSAQANNHHHHGRANEKQGFMFKIKSAFGCCSSSSV</sequence>
<gene>
    <name evidence="14" type="primary">YCK2</name>
    <name evidence="14" type="ORF">H4R26_004535</name>
</gene>
<proteinExistence type="inferred from homology"/>
<comment type="catalytic activity">
    <reaction evidence="8">
        <text>L-threonyl-[protein] + ATP = O-phospho-L-threonyl-[protein] + ADP + H(+)</text>
        <dbReference type="Rhea" id="RHEA:46608"/>
        <dbReference type="Rhea" id="RHEA-COMP:11060"/>
        <dbReference type="Rhea" id="RHEA-COMP:11605"/>
        <dbReference type="ChEBI" id="CHEBI:15378"/>
        <dbReference type="ChEBI" id="CHEBI:30013"/>
        <dbReference type="ChEBI" id="CHEBI:30616"/>
        <dbReference type="ChEBI" id="CHEBI:61977"/>
        <dbReference type="ChEBI" id="CHEBI:456216"/>
        <dbReference type="EC" id="2.7.11.1"/>
    </reaction>
</comment>
<dbReference type="SUPFAM" id="SSF56112">
    <property type="entry name" value="Protein kinase-like (PK-like)"/>
    <property type="match status" value="1"/>
</dbReference>
<dbReference type="GO" id="GO:0005773">
    <property type="term" value="C:vacuole"/>
    <property type="evidence" value="ECO:0007669"/>
    <property type="project" value="UniProtKB-ARBA"/>
</dbReference>
<dbReference type="Pfam" id="PF00069">
    <property type="entry name" value="Pkinase"/>
    <property type="match status" value="1"/>
</dbReference>
<evidence type="ECO:0000256" key="3">
    <source>
        <dbReference type="ARBA" id="ARBA00022527"/>
    </source>
</evidence>
<keyword evidence="5 10" id="KW-0547">Nucleotide-binding</keyword>
<keyword evidence="7 10" id="KW-0067">ATP-binding</keyword>
<dbReference type="SMART" id="SM00220">
    <property type="entry name" value="S_TKc"/>
    <property type="match status" value="1"/>
</dbReference>
<dbReference type="InterPro" id="IPR017441">
    <property type="entry name" value="Protein_kinase_ATP_BS"/>
</dbReference>
<accession>A0A9W8BAH5</accession>
<evidence type="ECO:0000256" key="1">
    <source>
        <dbReference type="ARBA" id="ARBA00005926"/>
    </source>
</evidence>
<protein>
    <recommendedName>
        <fullName evidence="2">non-specific serine/threonine protein kinase</fullName>
        <ecNumber evidence="2">2.7.11.1</ecNumber>
    </recommendedName>
</protein>
<keyword evidence="15" id="KW-1185">Reference proteome</keyword>
<evidence type="ECO:0000256" key="8">
    <source>
        <dbReference type="ARBA" id="ARBA00047899"/>
    </source>
</evidence>
<dbReference type="GO" id="GO:0004674">
    <property type="term" value="F:protein serine/threonine kinase activity"/>
    <property type="evidence" value="ECO:0007669"/>
    <property type="project" value="UniProtKB-KW"/>
</dbReference>
<dbReference type="PROSITE" id="PS00108">
    <property type="entry name" value="PROTEIN_KINASE_ST"/>
    <property type="match status" value="1"/>
</dbReference>
<evidence type="ECO:0000256" key="9">
    <source>
        <dbReference type="ARBA" id="ARBA00048679"/>
    </source>
</evidence>
<dbReference type="Gene3D" id="1.10.510.10">
    <property type="entry name" value="Transferase(Phosphotransferase) domain 1"/>
    <property type="match status" value="1"/>
</dbReference>
<evidence type="ECO:0000256" key="11">
    <source>
        <dbReference type="RuleBase" id="RU000304"/>
    </source>
</evidence>
<evidence type="ECO:0000256" key="5">
    <source>
        <dbReference type="ARBA" id="ARBA00022741"/>
    </source>
</evidence>
<evidence type="ECO:0000256" key="6">
    <source>
        <dbReference type="ARBA" id="ARBA00022777"/>
    </source>
</evidence>
<dbReference type="InterPro" id="IPR008271">
    <property type="entry name" value="Ser/Thr_kinase_AS"/>
</dbReference>
<dbReference type="PANTHER" id="PTHR11909">
    <property type="entry name" value="CASEIN KINASE-RELATED"/>
    <property type="match status" value="1"/>
</dbReference>
<dbReference type="Proteomes" id="UP001150907">
    <property type="component" value="Unassembled WGS sequence"/>
</dbReference>
<evidence type="ECO:0000259" key="13">
    <source>
        <dbReference type="PROSITE" id="PS50011"/>
    </source>
</evidence>
<evidence type="ECO:0000256" key="7">
    <source>
        <dbReference type="ARBA" id="ARBA00022840"/>
    </source>
</evidence>
<dbReference type="InterPro" id="IPR050235">
    <property type="entry name" value="CK1_Ser-Thr_kinase"/>
</dbReference>
<dbReference type="EC" id="2.7.11.1" evidence="2"/>
<dbReference type="AlphaFoldDB" id="A0A9W8BAH5"/>
<dbReference type="OrthoDB" id="5800476at2759"/>
<dbReference type="FunFam" id="3.30.200.20:FF:000538">
    <property type="entry name" value="Putative Casein kinase I"/>
    <property type="match status" value="1"/>
</dbReference>
<feature type="compositionally biased region" description="Polar residues" evidence="12">
    <location>
        <begin position="374"/>
        <end position="386"/>
    </location>
</feature>
<name>A0A9W8BAH5_9FUNG</name>
<evidence type="ECO:0000256" key="10">
    <source>
        <dbReference type="PROSITE-ProRule" id="PRU10141"/>
    </source>
</evidence>
<keyword evidence="4 14" id="KW-0808">Transferase</keyword>
<evidence type="ECO:0000256" key="12">
    <source>
        <dbReference type="SAM" id="MobiDB-lite"/>
    </source>
</evidence>
<evidence type="ECO:0000256" key="4">
    <source>
        <dbReference type="ARBA" id="ARBA00022679"/>
    </source>
</evidence>
<evidence type="ECO:0000256" key="2">
    <source>
        <dbReference type="ARBA" id="ARBA00012513"/>
    </source>
</evidence>
<dbReference type="PROSITE" id="PS50011">
    <property type="entry name" value="PROTEIN_KINASE_DOM"/>
    <property type="match status" value="1"/>
</dbReference>
<evidence type="ECO:0000313" key="15">
    <source>
        <dbReference type="Proteomes" id="UP001150907"/>
    </source>
</evidence>
<feature type="region of interest" description="Disordered" evidence="12">
    <location>
        <begin position="374"/>
        <end position="397"/>
    </location>
</feature>
<feature type="domain" description="Protein kinase" evidence="13">
    <location>
        <begin position="36"/>
        <end position="306"/>
    </location>
</feature>
<dbReference type="GO" id="GO:0005524">
    <property type="term" value="F:ATP binding"/>
    <property type="evidence" value="ECO:0007669"/>
    <property type="project" value="UniProtKB-UniRule"/>
</dbReference>
<dbReference type="InterPro" id="IPR000719">
    <property type="entry name" value="Prot_kinase_dom"/>
</dbReference>
<comment type="catalytic activity">
    <reaction evidence="9">
        <text>L-seryl-[protein] + ATP = O-phospho-L-seryl-[protein] + ADP + H(+)</text>
        <dbReference type="Rhea" id="RHEA:17989"/>
        <dbReference type="Rhea" id="RHEA-COMP:9863"/>
        <dbReference type="Rhea" id="RHEA-COMP:11604"/>
        <dbReference type="ChEBI" id="CHEBI:15378"/>
        <dbReference type="ChEBI" id="CHEBI:29999"/>
        <dbReference type="ChEBI" id="CHEBI:30616"/>
        <dbReference type="ChEBI" id="CHEBI:83421"/>
        <dbReference type="ChEBI" id="CHEBI:456216"/>
        <dbReference type="EC" id="2.7.11.1"/>
    </reaction>
</comment>
<evidence type="ECO:0000313" key="14">
    <source>
        <dbReference type="EMBL" id="KAJ2000608.1"/>
    </source>
</evidence>
<comment type="similarity">
    <text evidence="1">Belongs to the protein kinase superfamily. CK1 Ser/Thr protein kinase family. Casein kinase I subfamily.</text>
</comment>
<dbReference type="InterPro" id="IPR011009">
    <property type="entry name" value="Kinase-like_dom_sf"/>
</dbReference>
<feature type="binding site" evidence="10">
    <location>
        <position position="65"/>
    </location>
    <ligand>
        <name>ATP</name>
        <dbReference type="ChEBI" id="CHEBI:30616"/>
    </ligand>
</feature>
<keyword evidence="6 14" id="KW-0418">Kinase</keyword>
<comment type="caution">
    <text evidence="14">The sequence shown here is derived from an EMBL/GenBank/DDBJ whole genome shotgun (WGS) entry which is preliminary data.</text>
</comment>
<dbReference type="PROSITE" id="PS00107">
    <property type="entry name" value="PROTEIN_KINASE_ATP"/>
    <property type="match status" value="1"/>
</dbReference>
<reference evidence="14" key="1">
    <citation type="submission" date="2022-07" db="EMBL/GenBank/DDBJ databases">
        <title>Phylogenomic reconstructions and comparative analyses of Kickxellomycotina fungi.</title>
        <authorList>
            <person name="Reynolds N.K."/>
            <person name="Stajich J.E."/>
            <person name="Barry K."/>
            <person name="Grigoriev I.V."/>
            <person name="Crous P."/>
            <person name="Smith M.E."/>
        </authorList>
    </citation>
    <scope>NUCLEOTIDE SEQUENCE</scope>
    <source>
        <strain evidence="14">IMI 214461</strain>
    </source>
</reference>
<organism evidence="14 15">
    <name type="scientific">Coemansia thaxteri</name>
    <dbReference type="NCBI Taxonomy" id="2663907"/>
    <lineage>
        <taxon>Eukaryota</taxon>
        <taxon>Fungi</taxon>
        <taxon>Fungi incertae sedis</taxon>
        <taxon>Zoopagomycota</taxon>
        <taxon>Kickxellomycotina</taxon>
        <taxon>Kickxellomycetes</taxon>
        <taxon>Kickxellales</taxon>
        <taxon>Kickxellaceae</taxon>
        <taxon>Coemansia</taxon>
    </lineage>
</organism>
<dbReference type="FunFam" id="1.10.510.10:FF:000160">
    <property type="entry name" value="Casein kinase I 1"/>
    <property type="match status" value="1"/>
</dbReference>